<proteinExistence type="predicted"/>
<dbReference type="PANTHER" id="PTHR42951">
    <property type="entry name" value="METALLO-BETA-LACTAMASE DOMAIN-CONTAINING"/>
    <property type="match status" value="1"/>
</dbReference>
<organism evidence="2 3">
    <name type="scientific">Tectimicrobiota bacterium</name>
    <dbReference type="NCBI Taxonomy" id="2528274"/>
    <lineage>
        <taxon>Bacteria</taxon>
        <taxon>Pseudomonadati</taxon>
        <taxon>Nitrospinota/Tectimicrobiota group</taxon>
        <taxon>Candidatus Tectimicrobiota</taxon>
    </lineage>
</organism>
<gene>
    <name evidence="2" type="ORF">HY730_07030</name>
</gene>
<comment type="caution">
    <text evidence="2">The sequence shown here is derived from an EMBL/GenBank/DDBJ whole genome shotgun (WGS) entry which is preliminary data.</text>
</comment>
<feature type="non-terminal residue" evidence="2">
    <location>
        <position position="1"/>
    </location>
</feature>
<feature type="domain" description="Metallo-beta-lactamase" evidence="1">
    <location>
        <begin position="2"/>
        <end position="71"/>
    </location>
</feature>
<evidence type="ECO:0000313" key="2">
    <source>
        <dbReference type="EMBL" id="MBI4596117.1"/>
    </source>
</evidence>
<accession>A0A933LR96</accession>
<dbReference type="InterPro" id="IPR001279">
    <property type="entry name" value="Metallo-B-lactamas"/>
</dbReference>
<name>A0A933LR96_UNCTE</name>
<dbReference type="InterPro" id="IPR050855">
    <property type="entry name" value="NDM-1-like"/>
</dbReference>
<protein>
    <submittedName>
        <fullName evidence="2">MBL fold metallo-hydrolase</fullName>
    </submittedName>
</protein>
<sequence>ELQVLHTPGHARGGICLYCQKERWLISSDALWDGDLGVLNTIIEGLDAPFVALKSLEKLASLDIDMVYPGHGGMFHDHRAAIEKCRRRLEEFIDHPASLGNDHLKKILIYTLLMKNGYPKDDLFPYLMRGLWFRPVVDAYFESRYWEKFDDLMEEFLERKIIYVADGYYLTSIKP</sequence>
<evidence type="ECO:0000313" key="3">
    <source>
        <dbReference type="Proteomes" id="UP000772181"/>
    </source>
</evidence>
<dbReference type="Gene3D" id="3.60.15.10">
    <property type="entry name" value="Ribonuclease Z/Hydroxyacylglutathione hydrolase-like"/>
    <property type="match status" value="1"/>
</dbReference>
<dbReference type="EMBL" id="JACQWF010000314">
    <property type="protein sequence ID" value="MBI4596117.1"/>
    <property type="molecule type" value="Genomic_DNA"/>
</dbReference>
<dbReference type="InterPro" id="IPR036866">
    <property type="entry name" value="RibonucZ/Hydroxyglut_hydro"/>
</dbReference>
<dbReference type="Pfam" id="PF00753">
    <property type="entry name" value="Lactamase_B"/>
    <property type="match status" value="1"/>
</dbReference>
<evidence type="ECO:0000259" key="1">
    <source>
        <dbReference type="Pfam" id="PF00753"/>
    </source>
</evidence>
<dbReference type="AlphaFoldDB" id="A0A933LR96"/>
<dbReference type="SUPFAM" id="SSF56281">
    <property type="entry name" value="Metallo-hydrolase/oxidoreductase"/>
    <property type="match status" value="1"/>
</dbReference>
<dbReference type="CDD" id="cd06262">
    <property type="entry name" value="metallo-hydrolase-like_MBL-fold"/>
    <property type="match status" value="1"/>
</dbReference>
<dbReference type="Proteomes" id="UP000772181">
    <property type="component" value="Unassembled WGS sequence"/>
</dbReference>
<reference evidence="2" key="1">
    <citation type="submission" date="2020-07" db="EMBL/GenBank/DDBJ databases">
        <title>Huge and variable diversity of episymbiotic CPR bacteria and DPANN archaea in groundwater ecosystems.</title>
        <authorList>
            <person name="He C.Y."/>
            <person name="Keren R."/>
            <person name="Whittaker M."/>
            <person name="Farag I.F."/>
            <person name="Doudna J."/>
            <person name="Cate J.H.D."/>
            <person name="Banfield J.F."/>
        </authorList>
    </citation>
    <scope>NUCLEOTIDE SEQUENCE</scope>
    <source>
        <strain evidence="2">NC_groundwater_1482_Ag_S-0.65um_47_24</strain>
    </source>
</reference>